<evidence type="ECO:0000256" key="8">
    <source>
        <dbReference type="ARBA" id="ARBA00023065"/>
    </source>
</evidence>
<dbReference type="GO" id="GO:0005886">
    <property type="term" value="C:plasma membrane"/>
    <property type="evidence" value="ECO:0007669"/>
    <property type="project" value="TreeGrafter"/>
</dbReference>
<evidence type="ECO:0000256" key="13">
    <source>
        <dbReference type="SAM" id="Phobius"/>
    </source>
</evidence>
<evidence type="ECO:0000256" key="7">
    <source>
        <dbReference type="ARBA" id="ARBA00023053"/>
    </source>
</evidence>
<keyword evidence="11 12" id="KW-0407">Ion channel</keyword>
<keyword evidence="15" id="KW-1185">Reference proteome</keyword>
<keyword evidence="10 12" id="KW-0739">Sodium transport</keyword>
<dbReference type="PANTHER" id="PTHR11690:SF288">
    <property type="entry name" value="AMILORIDE-SENSITIVE NA+ CHANNEL-RELATED"/>
    <property type="match status" value="1"/>
</dbReference>
<evidence type="ECO:0000256" key="11">
    <source>
        <dbReference type="ARBA" id="ARBA00023303"/>
    </source>
</evidence>
<dbReference type="AlphaFoldDB" id="A0A9N9RI60"/>
<gene>
    <name evidence="14" type="ORF">CHIRRI_LOCUS1425</name>
</gene>
<dbReference type="Pfam" id="PF00858">
    <property type="entry name" value="ASC"/>
    <property type="match status" value="1"/>
</dbReference>
<evidence type="ECO:0000256" key="9">
    <source>
        <dbReference type="ARBA" id="ARBA00023136"/>
    </source>
</evidence>
<evidence type="ECO:0000256" key="10">
    <source>
        <dbReference type="ARBA" id="ARBA00023201"/>
    </source>
</evidence>
<evidence type="ECO:0000313" key="14">
    <source>
        <dbReference type="EMBL" id="CAG9798443.1"/>
    </source>
</evidence>
<dbReference type="GO" id="GO:0015280">
    <property type="term" value="F:ligand-gated sodium channel activity"/>
    <property type="evidence" value="ECO:0007669"/>
    <property type="project" value="TreeGrafter"/>
</dbReference>
<keyword evidence="7" id="KW-0915">Sodium</keyword>
<evidence type="ECO:0000256" key="4">
    <source>
        <dbReference type="ARBA" id="ARBA00022461"/>
    </source>
</evidence>
<keyword evidence="9 13" id="KW-0472">Membrane</keyword>
<reference evidence="14" key="2">
    <citation type="submission" date="2022-10" db="EMBL/GenBank/DDBJ databases">
        <authorList>
            <consortium name="ENA_rothamsted_submissions"/>
            <consortium name="culmorum"/>
            <person name="King R."/>
        </authorList>
    </citation>
    <scope>NUCLEOTIDE SEQUENCE</scope>
</reference>
<accession>A0A9N9RI60</accession>
<keyword evidence="5 12" id="KW-0812">Transmembrane</keyword>
<sequence>MVEKFSYFLKSTSLHGLKYLVDETKIGWKKIFAKIFWSFFIGLSFVIMVIILRRSFEKGFQSTSLSLDTNYLDWNNSFPAVSICLGKGRSTSPFKQFFGDSFVRLDGSKSKLSIRHFRVLQSILFLNYDHPMDSISLDRCFDMNDTCGVDMKLIQNHFLPKLCHEFMDSVYFLSDEVNCSDIFERINYKHEICFTTNSLYSKTYNSQENYEDFGSLPLKYLSSDRREKSLEIHLKESDFYKYRLFIHSPEEMPHDADLFDSKNGKLNEYLIKTVEFHNRDDVKFESLEQRECRFPYERIAPFNMPFNTNLCRFIKRAENELKICNCTFPFGYLMNQNLQACNVSQFECLQTLNDKDLISIKSKNYVIEHLSDCLVPTCINMEIVKIGITELEVKNDKNRDITILKIKVLDPTLRYIRRVVMDRLDLIGEQRYPESNQ</sequence>
<keyword evidence="3 12" id="KW-0813">Transport</keyword>
<protein>
    <submittedName>
        <fullName evidence="14">Uncharacterized protein</fullName>
    </submittedName>
</protein>
<reference evidence="14" key="1">
    <citation type="submission" date="2022-01" db="EMBL/GenBank/DDBJ databases">
        <authorList>
            <person name="King R."/>
        </authorList>
    </citation>
    <scope>NUCLEOTIDE SEQUENCE</scope>
</reference>
<dbReference type="InterPro" id="IPR001873">
    <property type="entry name" value="ENaC"/>
</dbReference>
<keyword evidence="8 12" id="KW-0406">Ion transport</keyword>
<evidence type="ECO:0000256" key="3">
    <source>
        <dbReference type="ARBA" id="ARBA00022448"/>
    </source>
</evidence>
<keyword evidence="4 12" id="KW-0894">Sodium channel</keyword>
<feature type="transmembrane region" description="Helical" evidence="13">
    <location>
        <begin position="31"/>
        <end position="52"/>
    </location>
</feature>
<dbReference type="Proteomes" id="UP001153620">
    <property type="component" value="Chromosome 1"/>
</dbReference>
<evidence type="ECO:0000256" key="1">
    <source>
        <dbReference type="ARBA" id="ARBA00004141"/>
    </source>
</evidence>
<comment type="similarity">
    <text evidence="2 12">Belongs to the amiloride-sensitive sodium channel (TC 1.A.6) family.</text>
</comment>
<proteinExistence type="inferred from homology"/>
<dbReference type="OrthoDB" id="7488946at2759"/>
<evidence type="ECO:0000313" key="15">
    <source>
        <dbReference type="Proteomes" id="UP001153620"/>
    </source>
</evidence>
<organism evidence="14 15">
    <name type="scientific">Chironomus riparius</name>
    <dbReference type="NCBI Taxonomy" id="315576"/>
    <lineage>
        <taxon>Eukaryota</taxon>
        <taxon>Metazoa</taxon>
        <taxon>Ecdysozoa</taxon>
        <taxon>Arthropoda</taxon>
        <taxon>Hexapoda</taxon>
        <taxon>Insecta</taxon>
        <taxon>Pterygota</taxon>
        <taxon>Neoptera</taxon>
        <taxon>Endopterygota</taxon>
        <taxon>Diptera</taxon>
        <taxon>Nematocera</taxon>
        <taxon>Chironomoidea</taxon>
        <taxon>Chironomidae</taxon>
        <taxon>Chironominae</taxon>
        <taxon>Chironomus</taxon>
    </lineage>
</organism>
<dbReference type="EMBL" id="OU895877">
    <property type="protein sequence ID" value="CAG9798443.1"/>
    <property type="molecule type" value="Genomic_DNA"/>
</dbReference>
<evidence type="ECO:0000256" key="12">
    <source>
        <dbReference type="RuleBase" id="RU000679"/>
    </source>
</evidence>
<evidence type="ECO:0000256" key="2">
    <source>
        <dbReference type="ARBA" id="ARBA00007193"/>
    </source>
</evidence>
<evidence type="ECO:0000256" key="6">
    <source>
        <dbReference type="ARBA" id="ARBA00022989"/>
    </source>
</evidence>
<dbReference type="PANTHER" id="PTHR11690">
    <property type="entry name" value="AMILORIDE-SENSITIVE SODIUM CHANNEL-RELATED"/>
    <property type="match status" value="1"/>
</dbReference>
<evidence type="ECO:0000256" key="5">
    <source>
        <dbReference type="ARBA" id="ARBA00022692"/>
    </source>
</evidence>
<keyword evidence="6 13" id="KW-1133">Transmembrane helix</keyword>
<name>A0A9N9RI60_9DIPT</name>
<comment type="subcellular location">
    <subcellularLocation>
        <location evidence="1">Membrane</location>
        <topology evidence="1">Multi-pass membrane protein</topology>
    </subcellularLocation>
</comment>